<dbReference type="Proteomes" id="UP000500903">
    <property type="component" value="Segment"/>
</dbReference>
<dbReference type="InterPro" id="IPR036390">
    <property type="entry name" value="WH_DNA-bd_sf"/>
</dbReference>
<dbReference type="InterPro" id="IPR036388">
    <property type="entry name" value="WH-like_DNA-bd_sf"/>
</dbReference>
<accession>A0A6B7SER5</accession>
<evidence type="ECO:0000313" key="1">
    <source>
        <dbReference type="EMBL" id="QGF20995.1"/>
    </source>
</evidence>
<dbReference type="SUPFAM" id="SSF46785">
    <property type="entry name" value="Winged helix' DNA-binding domain"/>
    <property type="match status" value="1"/>
</dbReference>
<protein>
    <submittedName>
        <fullName evidence="1">Transcriptional regulator</fullName>
    </submittedName>
</protein>
<name>A0A6B7SER5_9CAUD</name>
<dbReference type="GeneID" id="77925294"/>
<evidence type="ECO:0000313" key="2">
    <source>
        <dbReference type="Proteomes" id="UP000500903"/>
    </source>
</evidence>
<keyword evidence="2" id="KW-1185">Reference proteome</keyword>
<organism evidence="1 2">
    <name type="scientific">Vibrio phage Seahorse</name>
    <dbReference type="NCBI Taxonomy" id="2662136"/>
    <lineage>
        <taxon>Viruses</taxon>
        <taxon>Duplodnaviria</taxon>
        <taxon>Heunggongvirae</taxon>
        <taxon>Uroviricota</taxon>
        <taxon>Caudoviricetes</taxon>
        <taxon>Seahorsevirus</taxon>
        <taxon>Seahorsevirus seahorse</taxon>
    </lineage>
</organism>
<dbReference type="KEGG" id="vg:77925294"/>
<dbReference type="EMBL" id="MN512538">
    <property type="protein sequence ID" value="QGF20995.1"/>
    <property type="molecule type" value="Genomic_DNA"/>
</dbReference>
<reference evidence="1 2" key="1">
    <citation type="journal article" date="2020" name="Sci. Rep.">
        <title>A novel vibriophage exhibits inhibitory activity against host protein synthesis machinery.</title>
        <authorList>
            <person name="Thammatinna K."/>
            <person name="Egan M.E."/>
            <person name="Htoo H.H."/>
            <person name="Khanna K."/>
            <person name="Sugie J."/>
            <person name="Nideffer J.F."/>
            <person name="Villa E."/>
            <person name="Tassanakajon A."/>
            <person name="Pogliano J."/>
            <person name="Nonejuie P."/>
            <person name="Chaikeeratisak V."/>
        </authorList>
    </citation>
    <scope>NUCLEOTIDE SEQUENCE [LARGE SCALE GENOMIC DNA]</scope>
</reference>
<dbReference type="RefSeq" id="YP_010649734.1">
    <property type="nucleotide sequence ID" value="NC_070772.1"/>
</dbReference>
<sequence>MSNLSTVIQALMHKSDKPLSGYDIAKAIKNKTGNSHQQIYRELGKIAKRDDVIVAEVVQYDKPDKTLYSFKDKGDFTYENNDSDFSKTKFGYTLLVSDILGGTNHFDSYIEDLKAVERKYKEII</sequence>
<dbReference type="Gene3D" id="1.10.10.10">
    <property type="entry name" value="Winged helix-like DNA-binding domain superfamily/Winged helix DNA-binding domain"/>
    <property type="match status" value="1"/>
</dbReference>
<proteinExistence type="predicted"/>